<feature type="transmembrane region" description="Helical" evidence="2">
    <location>
        <begin position="40"/>
        <end position="58"/>
    </location>
</feature>
<dbReference type="Proteomes" id="UP000289340">
    <property type="component" value="Chromosome 20"/>
</dbReference>
<evidence type="ECO:0000256" key="1">
    <source>
        <dbReference type="SAM" id="MobiDB-lite"/>
    </source>
</evidence>
<evidence type="ECO:0000313" key="4">
    <source>
        <dbReference type="Proteomes" id="UP000289340"/>
    </source>
</evidence>
<dbReference type="EMBL" id="QZWG01000020">
    <property type="protein sequence ID" value="RZB42373.1"/>
    <property type="molecule type" value="Genomic_DNA"/>
</dbReference>
<reference evidence="3 4" key="1">
    <citation type="submission" date="2018-09" db="EMBL/GenBank/DDBJ databases">
        <title>A high-quality reference genome of wild soybean provides a powerful tool to mine soybean genomes.</title>
        <authorList>
            <person name="Xie M."/>
            <person name="Chung C.Y.L."/>
            <person name="Li M.-W."/>
            <person name="Wong F.-L."/>
            <person name="Chan T.-F."/>
            <person name="Lam H.-M."/>
        </authorList>
    </citation>
    <scope>NUCLEOTIDE SEQUENCE [LARGE SCALE GENOMIC DNA]</scope>
    <source>
        <strain evidence="4">cv. W05</strain>
        <tissue evidence="3">Hypocotyl of etiolated seedlings</tissue>
    </source>
</reference>
<proteinExistence type="predicted"/>
<accession>A0A445F0M6</accession>
<keyword evidence="2" id="KW-0472">Membrane</keyword>
<keyword evidence="2" id="KW-0812">Transmembrane</keyword>
<protein>
    <submittedName>
        <fullName evidence="3">Uncharacterized protein</fullName>
    </submittedName>
</protein>
<keyword evidence="4" id="KW-1185">Reference proteome</keyword>
<evidence type="ECO:0000256" key="2">
    <source>
        <dbReference type="SAM" id="Phobius"/>
    </source>
</evidence>
<sequence>MLENLQVPPSTTESTPVLKCYAPPNQRNVSANRRKSSGKLTPYFLPIFLFTCTLLTFFF</sequence>
<dbReference type="AlphaFoldDB" id="A0A445F0M6"/>
<feature type="region of interest" description="Disordered" evidence="1">
    <location>
        <begin position="1"/>
        <end position="21"/>
    </location>
</feature>
<gene>
    <name evidence="3" type="ORF">D0Y65_053101</name>
</gene>
<comment type="caution">
    <text evidence="3">The sequence shown here is derived from an EMBL/GenBank/DDBJ whole genome shotgun (WGS) entry which is preliminary data.</text>
</comment>
<feature type="non-terminal residue" evidence="3">
    <location>
        <position position="59"/>
    </location>
</feature>
<evidence type="ECO:0000313" key="3">
    <source>
        <dbReference type="EMBL" id="RZB42373.1"/>
    </source>
</evidence>
<organism evidence="3 4">
    <name type="scientific">Glycine soja</name>
    <name type="common">Wild soybean</name>
    <dbReference type="NCBI Taxonomy" id="3848"/>
    <lineage>
        <taxon>Eukaryota</taxon>
        <taxon>Viridiplantae</taxon>
        <taxon>Streptophyta</taxon>
        <taxon>Embryophyta</taxon>
        <taxon>Tracheophyta</taxon>
        <taxon>Spermatophyta</taxon>
        <taxon>Magnoliopsida</taxon>
        <taxon>eudicotyledons</taxon>
        <taxon>Gunneridae</taxon>
        <taxon>Pentapetalae</taxon>
        <taxon>rosids</taxon>
        <taxon>fabids</taxon>
        <taxon>Fabales</taxon>
        <taxon>Fabaceae</taxon>
        <taxon>Papilionoideae</taxon>
        <taxon>50 kb inversion clade</taxon>
        <taxon>NPAAA clade</taxon>
        <taxon>indigoferoid/millettioid clade</taxon>
        <taxon>Phaseoleae</taxon>
        <taxon>Glycine</taxon>
        <taxon>Glycine subgen. Soja</taxon>
    </lineage>
</organism>
<keyword evidence="2" id="KW-1133">Transmembrane helix</keyword>
<name>A0A445F0M6_GLYSO</name>